<dbReference type="InterPro" id="IPR043459">
    <property type="entry name" value="NFD6/NOXY2-like"/>
</dbReference>
<sequence>MAWRCGSSLSRSLISTARTATVRSSPSISSLPRSPPLLRNLSSTSRRTLLSLPANVGQLACAQSLLPLHSAVASARMTSHISGEARAFCELSQGTSIDPSYLTYWCWINTATVAALGGLLVHPRGGGFRAPYLDKIALEVISKCSG</sequence>
<gene>
    <name evidence="1" type="ORF">M0R45_004605</name>
</gene>
<dbReference type="EMBL" id="JBEDUW010000001">
    <property type="protein sequence ID" value="KAK9949061.1"/>
    <property type="molecule type" value="Genomic_DNA"/>
</dbReference>
<evidence type="ECO:0000313" key="1">
    <source>
        <dbReference type="EMBL" id="KAK9949061.1"/>
    </source>
</evidence>
<keyword evidence="2" id="KW-1185">Reference proteome</keyword>
<evidence type="ECO:0000313" key="2">
    <source>
        <dbReference type="Proteomes" id="UP001457282"/>
    </source>
</evidence>
<dbReference type="Proteomes" id="UP001457282">
    <property type="component" value="Unassembled WGS sequence"/>
</dbReference>
<accession>A0AAW1YKD4</accession>
<protein>
    <submittedName>
        <fullName evidence="1">Uncharacterized protein</fullName>
    </submittedName>
</protein>
<dbReference type="PANTHER" id="PTHR33156">
    <property type="entry name" value="OS02G0230000 PROTEIN"/>
    <property type="match status" value="1"/>
</dbReference>
<proteinExistence type="predicted"/>
<dbReference type="PANTHER" id="PTHR33156:SF82">
    <property type="match status" value="1"/>
</dbReference>
<name>A0AAW1YKD4_RUBAR</name>
<organism evidence="1 2">
    <name type="scientific">Rubus argutus</name>
    <name type="common">Southern blackberry</name>
    <dbReference type="NCBI Taxonomy" id="59490"/>
    <lineage>
        <taxon>Eukaryota</taxon>
        <taxon>Viridiplantae</taxon>
        <taxon>Streptophyta</taxon>
        <taxon>Embryophyta</taxon>
        <taxon>Tracheophyta</taxon>
        <taxon>Spermatophyta</taxon>
        <taxon>Magnoliopsida</taxon>
        <taxon>eudicotyledons</taxon>
        <taxon>Gunneridae</taxon>
        <taxon>Pentapetalae</taxon>
        <taxon>rosids</taxon>
        <taxon>fabids</taxon>
        <taxon>Rosales</taxon>
        <taxon>Rosaceae</taxon>
        <taxon>Rosoideae</taxon>
        <taxon>Rosoideae incertae sedis</taxon>
        <taxon>Rubus</taxon>
    </lineage>
</organism>
<comment type="caution">
    <text evidence="1">The sequence shown here is derived from an EMBL/GenBank/DDBJ whole genome shotgun (WGS) entry which is preliminary data.</text>
</comment>
<reference evidence="1 2" key="1">
    <citation type="journal article" date="2023" name="G3 (Bethesda)">
        <title>A chromosome-length genome assembly and annotation of blackberry (Rubus argutus, cv. 'Hillquist').</title>
        <authorList>
            <person name="Bruna T."/>
            <person name="Aryal R."/>
            <person name="Dudchenko O."/>
            <person name="Sargent D.J."/>
            <person name="Mead D."/>
            <person name="Buti M."/>
            <person name="Cavallini A."/>
            <person name="Hytonen T."/>
            <person name="Andres J."/>
            <person name="Pham M."/>
            <person name="Weisz D."/>
            <person name="Mascagni F."/>
            <person name="Usai G."/>
            <person name="Natali L."/>
            <person name="Bassil N."/>
            <person name="Fernandez G.E."/>
            <person name="Lomsadze A."/>
            <person name="Armour M."/>
            <person name="Olukolu B."/>
            <person name="Poorten T."/>
            <person name="Britton C."/>
            <person name="Davik J."/>
            <person name="Ashrafi H."/>
            <person name="Aiden E.L."/>
            <person name="Borodovsky M."/>
            <person name="Worthington M."/>
        </authorList>
    </citation>
    <scope>NUCLEOTIDE SEQUENCE [LARGE SCALE GENOMIC DNA]</scope>
    <source>
        <strain evidence="1">PI 553951</strain>
    </source>
</reference>
<dbReference type="AlphaFoldDB" id="A0AAW1YKD4"/>